<keyword evidence="5" id="KW-0862">Zinc</keyword>
<dbReference type="OMA" id="IHIDSKP"/>
<dbReference type="STRING" id="48709.A0A1D2MFK5"/>
<sequence>MEKKANKQKVHQCSKCSKLFFFAGHLKNHIRSHTKSSQLPCDYCEHSFPRWFELRIHLNSVHAQEYSQNKKVKCSTCGKLFKSPALLKLHQQRLHSETRQFSCSHCPSFFSTNNHLSKHIRAIHDSNYRYIQPMVNCCICSQVFTCKGSLNIHMRTHTNEKPYVCSICGQSFRQSGGLKVHFRAHSVEKRAKPVLECILCANGKKFRTYTELQQHIHPHTGEKPFSCSTCGKPFRTLNGVKLHALIHIDSKPFKCSECPLRFRNKYRLKTHDDNIHRRILRFPCRICGKRWYNRGDLNKHIAAHLKEKHHQCHICKRRFSDKNNVSLHLGLHKSKSGFKCPKCSGYYHSFWTVQSHYLEAHVGSPDKLYSCFLCGENKSSLNKLEDHTAFHTRERPYFCNSCPNTFRNRDSLRVHMLKYHGTVLTKMKDSVPQRQKKKIHKNGFTFEPQKNKYWEESMTGMDSHLSLKRTNIGRKKS</sequence>
<keyword evidence="11" id="KW-1185">Reference proteome</keyword>
<evidence type="ECO:0000256" key="7">
    <source>
        <dbReference type="ARBA" id="ARBA00023242"/>
    </source>
</evidence>
<comment type="caution">
    <text evidence="10">The sequence shown here is derived from an EMBL/GenBank/DDBJ whole genome shotgun (WGS) entry which is preliminary data.</text>
</comment>
<keyword evidence="4 8" id="KW-0863">Zinc-finger</keyword>
<dbReference type="Pfam" id="PF00096">
    <property type="entry name" value="zf-C2H2"/>
    <property type="match status" value="5"/>
</dbReference>
<name>A0A1D2MFK5_ORCCI</name>
<keyword evidence="3" id="KW-0677">Repeat</keyword>
<evidence type="ECO:0000259" key="9">
    <source>
        <dbReference type="PROSITE" id="PS50157"/>
    </source>
</evidence>
<dbReference type="PROSITE" id="PS50157">
    <property type="entry name" value="ZINC_FINGER_C2H2_2"/>
    <property type="match status" value="13"/>
</dbReference>
<dbReference type="Proteomes" id="UP000094527">
    <property type="component" value="Unassembled WGS sequence"/>
</dbReference>
<evidence type="ECO:0000256" key="4">
    <source>
        <dbReference type="ARBA" id="ARBA00022771"/>
    </source>
</evidence>
<comment type="subcellular location">
    <subcellularLocation>
        <location evidence="1">Nucleus</location>
    </subcellularLocation>
</comment>
<dbReference type="Pfam" id="PF13894">
    <property type="entry name" value="zf-C2H2_4"/>
    <property type="match status" value="1"/>
</dbReference>
<proteinExistence type="predicted"/>
<feature type="domain" description="C2H2-type" evidence="9">
    <location>
        <begin position="195"/>
        <end position="224"/>
    </location>
</feature>
<dbReference type="OrthoDB" id="427030at2759"/>
<keyword evidence="2" id="KW-0479">Metal-binding</keyword>
<feature type="domain" description="C2H2-type" evidence="9">
    <location>
        <begin position="253"/>
        <end position="276"/>
    </location>
</feature>
<evidence type="ECO:0000313" key="10">
    <source>
        <dbReference type="EMBL" id="ODM91743.1"/>
    </source>
</evidence>
<feature type="domain" description="C2H2-type" evidence="9">
    <location>
        <begin position="282"/>
        <end position="309"/>
    </location>
</feature>
<keyword evidence="6" id="KW-0238">DNA-binding</keyword>
<evidence type="ECO:0000256" key="3">
    <source>
        <dbReference type="ARBA" id="ARBA00022737"/>
    </source>
</evidence>
<feature type="domain" description="C2H2-type" evidence="9">
    <location>
        <begin position="369"/>
        <end position="396"/>
    </location>
</feature>
<feature type="domain" description="C2H2-type" evidence="9">
    <location>
        <begin position="39"/>
        <end position="67"/>
    </location>
</feature>
<feature type="domain" description="C2H2-type" evidence="9">
    <location>
        <begin position="397"/>
        <end position="420"/>
    </location>
</feature>
<feature type="domain" description="C2H2-type" evidence="9">
    <location>
        <begin position="72"/>
        <end position="100"/>
    </location>
</feature>
<gene>
    <name evidence="10" type="ORF">Ocin01_14938</name>
</gene>
<evidence type="ECO:0000256" key="6">
    <source>
        <dbReference type="ARBA" id="ARBA00023125"/>
    </source>
</evidence>
<evidence type="ECO:0000256" key="2">
    <source>
        <dbReference type="ARBA" id="ARBA00022723"/>
    </source>
</evidence>
<evidence type="ECO:0000313" key="11">
    <source>
        <dbReference type="Proteomes" id="UP000094527"/>
    </source>
</evidence>
<dbReference type="PROSITE" id="PS00028">
    <property type="entry name" value="ZINC_FINGER_C2H2_1"/>
    <property type="match status" value="12"/>
</dbReference>
<dbReference type="InterPro" id="IPR013087">
    <property type="entry name" value="Znf_C2H2_type"/>
</dbReference>
<evidence type="ECO:0000256" key="5">
    <source>
        <dbReference type="ARBA" id="ARBA00022833"/>
    </source>
</evidence>
<keyword evidence="7" id="KW-0539">Nucleus</keyword>
<dbReference type="SUPFAM" id="SSF57667">
    <property type="entry name" value="beta-beta-alpha zinc fingers"/>
    <property type="match status" value="6"/>
</dbReference>
<dbReference type="PANTHER" id="PTHR24404">
    <property type="entry name" value="ZINC FINGER PROTEIN"/>
    <property type="match status" value="1"/>
</dbReference>
<feature type="domain" description="C2H2-type" evidence="9">
    <location>
        <begin position="135"/>
        <end position="162"/>
    </location>
</feature>
<evidence type="ECO:0000256" key="8">
    <source>
        <dbReference type="PROSITE-ProRule" id="PRU00042"/>
    </source>
</evidence>
<dbReference type="FunFam" id="3.30.160.60:FF:000870">
    <property type="entry name" value="zinc finger protein 197 isoform X1"/>
    <property type="match status" value="1"/>
</dbReference>
<protein>
    <submittedName>
        <fullName evidence="10">Putative zinc finger protein</fullName>
    </submittedName>
</protein>
<dbReference type="GO" id="GO:0006357">
    <property type="term" value="P:regulation of transcription by RNA polymerase II"/>
    <property type="evidence" value="ECO:0007669"/>
    <property type="project" value="TreeGrafter"/>
</dbReference>
<dbReference type="GO" id="GO:0003700">
    <property type="term" value="F:DNA-binding transcription factor activity"/>
    <property type="evidence" value="ECO:0007669"/>
    <property type="project" value="TreeGrafter"/>
</dbReference>
<accession>A0A1D2MFK5</accession>
<dbReference type="InterPro" id="IPR036236">
    <property type="entry name" value="Znf_C2H2_sf"/>
</dbReference>
<dbReference type="GO" id="GO:0005634">
    <property type="term" value="C:nucleus"/>
    <property type="evidence" value="ECO:0007669"/>
    <property type="project" value="UniProtKB-SubCell"/>
</dbReference>
<feature type="domain" description="C2H2-type" evidence="9">
    <location>
        <begin position="225"/>
        <end position="252"/>
    </location>
</feature>
<dbReference type="GO" id="GO:0008270">
    <property type="term" value="F:zinc ion binding"/>
    <property type="evidence" value="ECO:0007669"/>
    <property type="project" value="UniProtKB-KW"/>
</dbReference>
<organism evidence="10 11">
    <name type="scientific">Orchesella cincta</name>
    <name type="common">Springtail</name>
    <name type="synonym">Podura cincta</name>
    <dbReference type="NCBI Taxonomy" id="48709"/>
    <lineage>
        <taxon>Eukaryota</taxon>
        <taxon>Metazoa</taxon>
        <taxon>Ecdysozoa</taxon>
        <taxon>Arthropoda</taxon>
        <taxon>Hexapoda</taxon>
        <taxon>Collembola</taxon>
        <taxon>Entomobryomorpha</taxon>
        <taxon>Entomobryoidea</taxon>
        <taxon>Orchesellidae</taxon>
        <taxon>Orchesellinae</taxon>
        <taxon>Orchesella</taxon>
    </lineage>
</organism>
<dbReference type="AlphaFoldDB" id="A0A1D2MFK5"/>
<dbReference type="FunFam" id="3.30.160.60:FF:000100">
    <property type="entry name" value="Zinc finger 45-like"/>
    <property type="match status" value="1"/>
</dbReference>
<evidence type="ECO:0000256" key="1">
    <source>
        <dbReference type="ARBA" id="ARBA00004123"/>
    </source>
</evidence>
<dbReference type="GO" id="GO:0000978">
    <property type="term" value="F:RNA polymerase II cis-regulatory region sequence-specific DNA binding"/>
    <property type="evidence" value="ECO:0007669"/>
    <property type="project" value="TreeGrafter"/>
</dbReference>
<feature type="domain" description="C2H2-type" evidence="9">
    <location>
        <begin position="163"/>
        <end position="190"/>
    </location>
</feature>
<feature type="domain" description="C2H2-type" evidence="9">
    <location>
        <begin position="310"/>
        <end position="337"/>
    </location>
</feature>
<dbReference type="PANTHER" id="PTHR24404:SF114">
    <property type="entry name" value="KLUMPFUSS, ISOFORM B-RELATED"/>
    <property type="match status" value="1"/>
</dbReference>
<dbReference type="SMART" id="SM00355">
    <property type="entry name" value="ZnF_C2H2"/>
    <property type="match status" value="14"/>
</dbReference>
<reference evidence="10 11" key="1">
    <citation type="journal article" date="2016" name="Genome Biol. Evol.">
        <title>Gene Family Evolution Reflects Adaptation to Soil Environmental Stressors in the Genome of the Collembolan Orchesella cincta.</title>
        <authorList>
            <person name="Faddeeva-Vakhrusheva A."/>
            <person name="Derks M.F."/>
            <person name="Anvar S.Y."/>
            <person name="Agamennone V."/>
            <person name="Suring W."/>
            <person name="Smit S."/>
            <person name="van Straalen N.M."/>
            <person name="Roelofs D."/>
        </authorList>
    </citation>
    <scope>NUCLEOTIDE SEQUENCE [LARGE SCALE GENOMIC DNA]</scope>
    <source>
        <tissue evidence="10">Mixed pool</tissue>
    </source>
</reference>
<dbReference type="Gene3D" id="3.30.160.60">
    <property type="entry name" value="Classic Zinc Finger"/>
    <property type="match status" value="9"/>
</dbReference>
<feature type="domain" description="C2H2-type" evidence="9">
    <location>
        <begin position="11"/>
        <end position="38"/>
    </location>
</feature>
<feature type="domain" description="C2H2-type" evidence="9">
    <location>
        <begin position="101"/>
        <end position="129"/>
    </location>
</feature>
<dbReference type="EMBL" id="LJIJ01001434">
    <property type="protein sequence ID" value="ODM91743.1"/>
    <property type="molecule type" value="Genomic_DNA"/>
</dbReference>
<dbReference type="InterPro" id="IPR050589">
    <property type="entry name" value="Ikaros_C2H2-ZF"/>
</dbReference>